<keyword evidence="5 8" id="KW-0406">Ion transport</keyword>
<gene>
    <name evidence="12" type="ORF">HPB52_013504</name>
</gene>
<dbReference type="SUPFAM" id="SSF81324">
    <property type="entry name" value="Voltage-gated potassium channels"/>
    <property type="match status" value="2"/>
</dbReference>
<feature type="region of interest" description="Disordered" evidence="9">
    <location>
        <begin position="352"/>
        <end position="379"/>
    </location>
</feature>
<dbReference type="GO" id="GO:0015271">
    <property type="term" value="F:outward rectifier potassium channel activity"/>
    <property type="evidence" value="ECO:0007669"/>
    <property type="project" value="TreeGrafter"/>
</dbReference>
<organism evidence="12 13">
    <name type="scientific">Rhipicephalus sanguineus</name>
    <name type="common">Brown dog tick</name>
    <name type="synonym">Ixodes sanguineus</name>
    <dbReference type="NCBI Taxonomy" id="34632"/>
    <lineage>
        <taxon>Eukaryota</taxon>
        <taxon>Metazoa</taxon>
        <taxon>Ecdysozoa</taxon>
        <taxon>Arthropoda</taxon>
        <taxon>Chelicerata</taxon>
        <taxon>Arachnida</taxon>
        <taxon>Acari</taxon>
        <taxon>Parasitiformes</taxon>
        <taxon>Ixodida</taxon>
        <taxon>Ixodoidea</taxon>
        <taxon>Ixodidae</taxon>
        <taxon>Rhipicephalinae</taxon>
        <taxon>Rhipicephalus</taxon>
        <taxon>Rhipicephalus</taxon>
    </lineage>
</organism>
<dbReference type="PANTHER" id="PTHR11003">
    <property type="entry name" value="POTASSIUM CHANNEL, SUBFAMILY K"/>
    <property type="match status" value="1"/>
</dbReference>
<evidence type="ECO:0000256" key="9">
    <source>
        <dbReference type="SAM" id="MobiDB-lite"/>
    </source>
</evidence>
<evidence type="ECO:0000313" key="12">
    <source>
        <dbReference type="EMBL" id="KAH7956904.1"/>
    </source>
</evidence>
<feature type="region of interest" description="Disordered" evidence="9">
    <location>
        <begin position="257"/>
        <end position="336"/>
    </location>
</feature>
<keyword evidence="7 8" id="KW-0407">Ion channel</keyword>
<dbReference type="GO" id="GO:0005886">
    <property type="term" value="C:plasma membrane"/>
    <property type="evidence" value="ECO:0007669"/>
    <property type="project" value="TreeGrafter"/>
</dbReference>
<dbReference type="PANTHER" id="PTHR11003:SF334">
    <property type="entry name" value="FI03418P"/>
    <property type="match status" value="1"/>
</dbReference>
<accession>A0A9D4PW50</accession>
<dbReference type="EMBL" id="JABSTV010001250">
    <property type="protein sequence ID" value="KAH7956904.1"/>
    <property type="molecule type" value="Genomic_DNA"/>
</dbReference>
<feature type="compositionally biased region" description="Acidic residues" evidence="9">
    <location>
        <begin position="357"/>
        <end position="379"/>
    </location>
</feature>
<proteinExistence type="inferred from homology"/>
<feature type="compositionally biased region" description="Polar residues" evidence="9">
    <location>
        <begin position="260"/>
        <end position="279"/>
    </location>
</feature>
<dbReference type="Pfam" id="PF07885">
    <property type="entry name" value="Ion_trans_2"/>
    <property type="match status" value="2"/>
</dbReference>
<evidence type="ECO:0000256" key="2">
    <source>
        <dbReference type="ARBA" id="ARBA00022448"/>
    </source>
</evidence>
<dbReference type="GO" id="GO:0030322">
    <property type="term" value="P:stabilization of membrane potential"/>
    <property type="evidence" value="ECO:0007669"/>
    <property type="project" value="TreeGrafter"/>
</dbReference>
<dbReference type="InterPro" id="IPR003280">
    <property type="entry name" value="2pore_dom_K_chnl"/>
</dbReference>
<keyword evidence="6 10" id="KW-0472">Membrane</keyword>
<feature type="transmembrane region" description="Helical" evidence="10">
    <location>
        <begin position="446"/>
        <end position="469"/>
    </location>
</feature>
<feature type="domain" description="Potassium channel" evidence="11">
    <location>
        <begin position="174"/>
        <end position="230"/>
    </location>
</feature>
<dbReference type="PRINTS" id="PR01333">
    <property type="entry name" value="2POREKCHANEL"/>
</dbReference>
<reference evidence="12" key="1">
    <citation type="journal article" date="2020" name="Cell">
        <title>Large-Scale Comparative Analyses of Tick Genomes Elucidate Their Genetic Diversity and Vector Capacities.</title>
        <authorList>
            <consortium name="Tick Genome and Microbiome Consortium (TIGMIC)"/>
            <person name="Jia N."/>
            <person name="Wang J."/>
            <person name="Shi W."/>
            <person name="Du L."/>
            <person name="Sun Y."/>
            <person name="Zhan W."/>
            <person name="Jiang J.F."/>
            <person name="Wang Q."/>
            <person name="Zhang B."/>
            <person name="Ji P."/>
            <person name="Bell-Sakyi L."/>
            <person name="Cui X.M."/>
            <person name="Yuan T.T."/>
            <person name="Jiang B.G."/>
            <person name="Yang W.F."/>
            <person name="Lam T.T."/>
            <person name="Chang Q.C."/>
            <person name="Ding S.J."/>
            <person name="Wang X.J."/>
            <person name="Zhu J.G."/>
            <person name="Ruan X.D."/>
            <person name="Zhao L."/>
            <person name="Wei J.T."/>
            <person name="Ye R.Z."/>
            <person name="Que T.C."/>
            <person name="Du C.H."/>
            <person name="Zhou Y.H."/>
            <person name="Cheng J.X."/>
            <person name="Dai P.F."/>
            <person name="Guo W.B."/>
            <person name="Han X.H."/>
            <person name="Huang E.J."/>
            <person name="Li L.F."/>
            <person name="Wei W."/>
            <person name="Gao Y.C."/>
            <person name="Liu J.Z."/>
            <person name="Shao H.Z."/>
            <person name="Wang X."/>
            <person name="Wang C.C."/>
            <person name="Yang T.C."/>
            <person name="Huo Q.B."/>
            <person name="Li W."/>
            <person name="Chen H.Y."/>
            <person name="Chen S.E."/>
            <person name="Zhou L.G."/>
            <person name="Ni X.B."/>
            <person name="Tian J.H."/>
            <person name="Sheng Y."/>
            <person name="Liu T."/>
            <person name="Pan Y.S."/>
            <person name="Xia L.Y."/>
            <person name="Li J."/>
            <person name="Zhao F."/>
            <person name="Cao W.C."/>
        </authorList>
    </citation>
    <scope>NUCLEOTIDE SEQUENCE</scope>
    <source>
        <strain evidence="12">Rsan-2018</strain>
    </source>
</reference>
<evidence type="ECO:0000256" key="1">
    <source>
        <dbReference type="ARBA" id="ARBA00004141"/>
    </source>
</evidence>
<evidence type="ECO:0000313" key="13">
    <source>
        <dbReference type="Proteomes" id="UP000821837"/>
    </source>
</evidence>
<evidence type="ECO:0000256" key="10">
    <source>
        <dbReference type="SAM" id="Phobius"/>
    </source>
</evidence>
<evidence type="ECO:0000256" key="4">
    <source>
        <dbReference type="ARBA" id="ARBA00022989"/>
    </source>
</evidence>
<keyword evidence="4 10" id="KW-1133">Transmembrane helix</keyword>
<evidence type="ECO:0000256" key="8">
    <source>
        <dbReference type="RuleBase" id="RU003857"/>
    </source>
</evidence>
<feature type="compositionally biased region" description="Low complexity" evidence="9">
    <location>
        <begin position="290"/>
        <end position="302"/>
    </location>
</feature>
<evidence type="ECO:0000256" key="3">
    <source>
        <dbReference type="ARBA" id="ARBA00022692"/>
    </source>
</evidence>
<evidence type="ECO:0000256" key="6">
    <source>
        <dbReference type="ARBA" id="ARBA00023136"/>
    </source>
</evidence>
<dbReference type="Proteomes" id="UP000821837">
    <property type="component" value="Unassembled WGS sequence"/>
</dbReference>
<comment type="caution">
    <text evidence="12">The sequence shown here is derived from an EMBL/GenBank/DDBJ whole genome shotgun (WGS) entry which is preliminary data.</text>
</comment>
<name>A0A9D4PW50_RHISA</name>
<sequence>MSASRRRYGDRRNSWSAPGPVNSAPWLARVAPGCGNHVGLRRCSKCRYYCRAGTTSLMSHFGLCSLVVGYCVMGAFLFEFLEATNERNKRLEMMRWRSNLADALWQLTSESRILDQTNWTGEAVARLRRFEVTLVQAVRKEGYDGKEDAQLQWSFSGALLYSIIVITTIEKSNDTTFFRIITFNFSSFHVSGYGNIAPKTPQGKVVTILYAIVGIPLMLLCLSNIGDAMAQSFKFSYRYICCSICHRKAVQRAKGRYSRKNFQQEHQPNYQQQFQMQSRSVRRNMGQGAGASHGSSLAAPPSYKELSACRPARGRGSYPPSSRQPPGSATGRRQADLEAARVPVISNKRRTWRDEGGELADDESVNALEDDDEDVGDEDEDEVVGSVPIWLCCAIVVGYICGGAWLFYSWEGWGYLDSAYFCFVTLTTIGFGDLVPGTALSDDQTVTLAVCAVYLLFGMALLAMSFNLVQEEVTRSVKCVGRRLGIISDRDEDR</sequence>
<reference evidence="12" key="2">
    <citation type="submission" date="2021-09" db="EMBL/GenBank/DDBJ databases">
        <authorList>
            <person name="Jia N."/>
            <person name="Wang J."/>
            <person name="Shi W."/>
            <person name="Du L."/>
            <person name="Sun Y."/>
            <person name="Zhan W."/>
            <person name="Jiang J."/>
            <person name="Wang Q."/>
            <person name="Zhang B."/>
            <person name="Ji P."/>
            <person name="Sakyi L.B."/>
            <person name="Cui X."/>
            <person name="Yuan T."/>
            <person name="Jiang B."/>
            <person name="Yang W."/>
            <person name="Lam T.T.-Y."/>
            <person name="Chang Q."/>
            <person name="Ding S."/>
            <person name="Wang X."/>
            <person name="Zhu J."/>
            <person name="Ruan X."/>
            <person name="Zhao L."/>
            <person name="Wei J."/>
            <person name="Que T."/>
            <person name="Du C."/>
            <person name="Cheng J."/>
            <person name="Dai P."/>
            <person name="Han X."/>
            <person name="Huang E."/>
            <person name="Gao Y."/>
            <person name="Liu J."/>
            <person name="Shao H."/>
            <person name="Ye R."/>
            <person name="Li L."/>
            <person name="Wei W."/>
            <person name="Wang X."/>
            <person name="Wang C."/>
            <person name="Huo Q."/>
            <person name="Li W."/>
            <person name="Guo W."/>
            <person name="Chen H."/>
            <person name="Chen S."/>
            <person name="Zhou L."/>
            <person name="Zhou L."/>
            <person name="Ni X."/>
            <person name="Tian J."/>
            <person name="Zhou Y."/>
            <person name="Sheng Y."/>
            <person name="Liu T."/>
            <person name="Pan Y."/>
            <person name="Xia L."/>
            <person name="Li J."/>
            <person name="Zhao F."/>
            <person name="Cao W."/>
        </authorList>
    </citation>
    <scope>NUCLEOTIDE SEQUENCE</scope>
    <source>
        <strain evidence="12">Rsan-2018</strain>
        <tissue evidence="12">Larvae</tissue>
    </source>
</reference>
<dbReference type="VEuPathDB" id="VectorBase:RSAN_033268"/>
<feature type="transmembrane region" description="Helical" evidence="10">
    <location>
        <begin position="387"/>
        <end position="408"/>
    </location>
</feature>
<dbReference type="Gene3D" id="1.10.287.70">
    <property type="match status" value="1"/>
</dbReference>
<evidence type="ECO:0000256" key="7">
    <source>
        <dbReference type="ARBA" id="ARBA00023303"/>
    </source>
</evidence>
<evidence type="ECO:0000256" key="5">
    <source>
        <dbReference type="ARBA" id="ARBA00023065"/>
    </source>
</evidence>
<keyword evidence="3 8" id="KW-0812">Transmembrane</keyword>
<dbReference type="AlphaFoldDB" id="A0A9D4PW50"/>
<comment type="similarity">
    <text evidence="8">Belongs to the two pore domain potassium channel (TC 1.A.1.8) family.</text>
</comment>
<feature type="transmembrane region" description="Helical" evidence="10">
    <location>
        <begin position="205"/>
        <end position="225"/>
    </location>
</feature>
<feature type="transmembrane region" description="Helical" evidence="10">
    <location>
        <begin position="420"/>
        <end position="440"/>
    </location>
</feature>
<protein>
    <recommendedName>
        <fullName evidence="11">Potassium channel domain-containing protein</fullName>
    </recommendedName>
</protein>
<comment type="subcellular location">
    <subcellularLocation>
        <location evidence="1">Membrane</location>
        <topology evidence="1">Multi-pass membrane protein</topology>
    </subcellularLocation>
</comment>
<keyword evidence="2 8" id="KW-0813">Transport</keyword>
<feature type="transmembrane region" description="Helical" evidence="10">
    <location>
        <begin position="57"/>
        <end position="81"/>
    </location>
</feature>
<feature type="domain" description="Potassium channel" evidence="11">
    <location>
        <begin position="395"/>
        <end position="474"/>
    </location>
</feature>
<dbReference type="InterPro" id="IPR013099">
    <property type="entry name" value="K_chnl_dom"/>
</dbReference>
<keyword evidence="13" id="KW-1185">Reference proteome</keyword>
<evidence type="ECO:0000259" key="11">
    <source>
        <dbReference type="Pfam" id="PF07885"/>
    </source>
</evidence>
<dbReference type="GO" id="GO:0022841">
    <property type="term" value="F:potassium ion leak channel activity"/>
    <property type="evidence" value="ECO:0007669"/>
    <property type="project" value="TreeGrafter"/>
</dbReference>